<dbReference type="Gene3D" id="2.30.40.10">
    <property type="entry name" value="Urease, subunit C, domain 1"/>
    <property type="match status" value="1"/>
</dbReference>
<evidence type="ECO:0000256" key="1">
    <source>
        <dbReference type="SAM" id="MobiDB-lite"/>
    </source>
</evidence>
<reference evidence="4" key="1">
    <citation type="journal article" date="2019" name="Int. J. Syst. Evol. Microbiol.">
        <title>The Global Catalogue of Microorganisms (GCM) 10K type strain sequencing project: providing services to taxonomists for standard genome sequencing and annotation.</title>
        <authorList>
            <consortium name="The Broad Institute Genomics Platform"/>
            <consortium name="The Broad Institute Genome Sequencing Center for Infectious Disease"/>
            <person name="Wu L."/>
            <person name="Ma J."/>
        </authorList>
    </citation>
    <scope>NUCLEOTIDE SEQUENCE [LARGE SCALE GENOMIC DNA]</scope>
    <source>
        <strain evidence="4">JCM 18302</strain>
    </source>
</reference>
<name>A0ABP9NLF3_9PSEU</name>
<feature type="domain" description="Amidohydrolase-related" evidence="2">
    <location>
        <begin position="59"/>
        <end position="400"/>
    </location>
</feature>
<dbReference type="EMBL" id="BAABJO010000014">
    <property type="protein sequence ID" value="GAA5125906.1"/>
    <property type="molecule type" value="Genomic_DNA"/>
</dbReference>
<dbReference type="InterPro" id="IPR011059">
    <property type="entry name" value="Metal-dep_hydrolase_composite"/>
</dbReference>
<dbReference type="SUPFAM" id="SSF51338">
    <property type="entry name" value="Composite domain of metallo-dependent hydrolases"/>
    <property type="match status" value="1"/>
</dbReference>
<dbReference type="SUPFAM" id="SSF51556">
    <property type="entry name" value="Metallo-dependent hydrolases"/>
    <property type="match status" value="1"/>
</dbReference>
<evidence type="ECO:0000259" key="2">
    <source>
        <dbReference type="Pfam" id="PF01979"/>
    </source>
</evidence>
<gene>
    <name evidence="3" type="ORF">GCM10023320_40970</name>
</gene>
<keyword evidence="4" id="KW-1185">Reference proteome</keyword>
<protein>
    <submittedName>
        <fullName evidence="3">Amidohydrolase family protein</fullName>
    </submittedName>
</protein>
<dbReference type="Gene3D" id="1.20.58.520">
    <property type="entry name" value="Amidohydrolase"/>
    <property type="match status" value="1"/>
</dbReference>
<dbReference type="Gene3D" id="3.40.50.10910">
    <property type="entry name" value="Amidohydrolase"/>
    <property type="match status" value="1"/>
</dbReference>
<dbReference type="Gene3D" id="3.30.110.90">
    <property type="entry name" value="Amidohydrolase"/>
    <property type="match status" value="1"/>
</dbReference>
<dbReference type="PANTHER" id="PTHR43135:SF3">
    <property type="entry name" value="ALPHA-D-RIBOSE 1-METHYLPHOSPHONATE 5-TRIPHOSPHATE DIPHOSPHATASE"/>
    <property type="match status" value="1"/>
</dbReference>
<comment type="caution">
    <text evidence="3">The sequence shown here is derived from an EMBL/GenBank/DDBJ whole genome shotgun (WGS) entry which is preliminary data.</text>
</comment>
<sequence length="409" mass="43238">MAGRRAEDRMSRTVIAGARVFDGQDILGTVDIHVENGIVTAVGDAGHEGSEVVDAACATLLPGLIDSHSHTADDQSLRQAIHFGVTTELDLGALPELMVALRRRAARNTEMADVRSALIPLTPPGRHPHRLRKNLDDPDWPTATTAAAVPRFVSERVAEGADYIKAVVEDGHALNTPVPALPEELIKAAVVAAHEQDRIVIAHALALHAAVRAVNAGVDGLSHLFLDRPHTPELIAEIASRDIFVIPTMTALASIAGVPAGAELAAHERVHPHLTAPLLENLKGARNALPKKHFDYALASLAALREAGVDVLAGTDAANAEVPGTAHGASMHDELRLLVLAGFSTIEALRAATSLPAHRFGLDDRGRIAPGMRADLLLVDGDPVTSIGDTLTVRRVWREGVALSTRAGR</sequence>
<organism evidence="3 4">
    <name type="scientific">Pseudonocardia adelaidensis</name>
    <dbReference type="NCBI Taxonomy" id="648754"/>
    <lineage>
        <taxon>Bacteria</taxon>
        <taxon>Bacillati</taxon>
        <taxon>Actinomycetota</taxon>
        <taxon>Actinomycetes</taxon>
        <taxon>Pseudonocardiales</taxon>
        <taxon>Pseudonocardiaceae</taxon>
        <taxon>Pseudonocardia</taxon>
    </lineage>
</organism>
<dbReference type="PANTHER" id="PTHR43135">
    <property type="entry name" value="ALPHA-D-RIBOSE 1-METHYLPHOSPHONATE 5-TRIPHOSPHATE DIPHOSPHATASE"/>
    <property type="match status" value="1"/>
</dbReference>
<dbReference type="InterPro" id="IPR032466">
    <property type="entry name" value="Metal_Hydrolase"/>
</dbReference>
<accession>A0ABP9NLF3</accession>
<evidence type="ECO:0000313" key="3">
    <source>
        <dbReference type="EMBL" id="GAA5125906.1"/>
    </source>
</evidence>
<dbReference type="InterPro" id="IPR006680">
    <property type="entry name" value="Amidohydro-rel"/>
</dbReference>
<evidence type="ECO:0000313" key="4">
    <source>
        <dbReference type="Proteomes" id="UP001500804"/>
    </source>
</evidence>
<dbReference type="Pfam" id="PF01979">
    <property type="entry name" value="Amidohydro_1"/>
    <property type="match status" value="1"/>
</dbReference>
<dbReference type="Proteomes" id="UP001500804">
    <property type="component" value="Unassembled WGS sequence"/>
</dbReference>
<proteinExistence type="predicted"/>
<feature type="region of interest" description="Disordered" evidence="1">
    <location>
        <begin position="119"/>
        <end position="139"/>
    </location>
</feature>
<dbReference type="InterPro" id="IPR051781">
    <property type="entry name" value="Metallo-dep_Hydrolase"/>
</dbReference>